<feature type="transmembrane region" description="Helical" evidence="1">
    <location>
        <begin position="17"/>
        <end position="35"/>
    </location>
</feature>
<dbReference type="KEGG" id="mtar:DF168_00601"/>
<feature type="domain" description="CAAX prenyl protease 2/Lysostaphin resistance protein A-like" evidence="2">
    <location>
        <begin position="192"/>
        <end position="278"/>
    </location>
</feature>
<dbReference type="InterPro" id="IPR003675">
    <property type="entry name" value="Rce1/LyrA-like_dom"/>
</dbReference>
<keyword evidence="1" id="KW-0812">Transmembrane</keyword>
<dbReference type="PANTHER" id="PTHR43592:SF15">
    <property type="entry name" value="CAAX AMINO TERMINAL PROTEASE FAMILY PROTEIN"/>
    <property type="match status" value="1"/>
</dbReference>
<protein>
    <recommendedName>
        <fullName evidence="2">CAAX prenyl protease 2/Lysostaphin resistance protein A-like domain-containing protein</fullName>
    </recommendedName>
</protein>
<feature type="transmembrane region" description="Helical" evidence="1">
    <location>
        <begin position="191"/>
        <end position="215"/>
    </location>
</feature>
<keyword evidence="1" id="KW-1133">Transmembrane helix</keyword>
<feature type="transmembrane region" description="Helical" evidence="1">
    <location>
        <begin position="227"/>
        <end position="256"/>
    </location>
</feature>
<evidence type="ECO:0000313" key="4">
    <source>
        <dbReference type="Proteomes" id="UP000247465"/>
    </source>
</evidence>
<gene>
    <name evidence="3" type="ORF">DF168_00601</name>
</gene>
<sequence>MTEFGIIESKIPTWLQVYLWLLIGCGVFCLVILYHKFRNSTHWKSTNNLSGWSIPWTDFGLIIWLIFFSVFILQLILSLLLRMPGIDESFTQTWHTVFTGLAMQLGIISSYAYIRKTQPELFLDKINFKPLPLFPAAAIACFIFLASFPTIALTSYFWQNLLFVLQELGLDISLNPQDIVLSMKNAPSFPAIISMILLAIVGAPIVEELVFRGLLYRFLKFRMGKTPAILISAGVFASIHSTLPGFFPLLILGVFLCISYEISGNLKVPILIHAIFNLNSVFLIFSLK</sequence>
<dbReference type="PANTHER" id="PTHR43592">
    <property type="entry name" value="CAAX AMINO TERMINAL PROTEASE"/>
    <property type="match status" value="1"/>
</dbReference>
<dbReference type="AlphaFoldDB" id="A0A2Z4AP32"/>
<dbReference type="GO" id="GO:0080120">
    <property type="term" value="P:CAAX-box protein maturation"/>
    <property type="evidence" value="ECO:0007669"/>
    <property type="project" value="UniProtKB-ARBA"/>
</dbReference>
<organism evidence="3 4">
    <name type="scientific">Candidatus Moanibacter tarae</name>
    <dbReference type="NCBI Taxonomy" id="2200854"/>
    <lineage>
        <taxon>Bacteria</taxon>
        <taxon>Pseudomonadati</taxon>
        <taxon>Verrucomicrobiota</taxon>
        <taxon>Opitutia</taxon>
        <taxon>Puniceicoccales</taxon>
        <taxon>Puniceicoccales incertae sedis</taxon>
        <taxon>Candidatus Moanibacter</taxon>
    </lineage>
</organism>
<name>A0A2Z4AP32_9BACT</name>
<accession>A0A2Z4AP32</accession>
<dbReference type="Pfam" id="PF02517">
    <property type="entry name" value="Rce1-like"/>
    <property type="match status" value="1"/>
</dbReference>
<evidence type="ECO:0000256" key="1">
    <source>
        <dbReference type="SAM" id="Phobius"/>
    </source>
</evidence>
<feature type="transmembrane region" description="Helical" evidence="1">
    <location>
        <begin position="93"/>
        <end position="114"/>
    </location>
</feature>
<dbReference type="GO" id="GO:0004175">
    <property type="term" value="F:endopeptidase activity"/>
    <property type="evidence" value="ECO:0007669"/>
    <property type="project" value="UniProtKB-ARBA"/>
</dbReference>
<evidence type="ECO:0000313" key="3">
    <source>
        <dbReference type="EMBL" id="AWT59412.1"/>
    </source>
</evidence>
<evidence type="ECO:0000259" key="2">
    <source>
        <dbReference type="Pfam" id="PF02517"/>
    </source>
</evidence>
<proteinExistence type="predicted"/>
<keyword evidence="1" id="KW-0472">Membrane</keyword>
<dbReference type="Proteomes" id="UP000247465">
    <property type="component" value="Chromosome"/>
</dbReference>
<dbReference type="EMBL" id="CP029803">
    <property type="protein sequence ID" value="AWT59412.1"/>
    <property type="molecule type" value="Genomic_DNA"/>
</dbReference>
<feature type="transmembrane region" description="Helical" evidence="1">
    <location>
        <begin position="134"/>
        <end position="158"/>
    </location>
</feature>
<reference evidence="3 4" key="1">
    <citation type="submission" date="2018-06" db="EMBL/GenBank/DDBJ databases">
        <title>Draft Genome Sequence of a Novel Marine Bacterium Related to the Verrucomicrobia.</title>
        <authorList>
            <person name="Vosseberg J."/>
            <person name="Martijn J."/>
            <person name="Ettema T.J.G."/>
        </authorList>
    </citation>
    <scope>NUCLEOTIDE SEQUENCE [LARGE SCALE GENOMIC DNA]</scope>
    <source>
        <strain evidence="3">TARA_B100001123</strain>
    </source>
</reference>
<feature type="transmembrane region" description="Helical" evidence="1">
    <location>
        <begin position="56"/>
        <end position="81"/>
    </location>
</feature>
<feature type="transmembrane region" description="Helical" evidence="1">
    <location>
        <begin position="268"/>
        <end position="287"/>
    </location>
</feature>